<reference evidence="3" key="1">
    <citation type="journal article" date="2024" name="IScience">
        <title>Strigolactones Initiate the Formation of Haustorium-like Structures in Castilleja.</title>
        <authorList>
            <person name="Buerger M."/>
            <person name="Peterson D."/>
            <person name="Chory J."/>
        </authorList>
    </citation>
    <scope>NUCLEOTIDE SEQUENCE [LARGE SCALE GENOMIC DNA]</scope>
</reference>
<proteinExistence type="predicted"/>
<dbReference type="EMBL" id="JAVIJP010000016">
    <property type="protein sequence ID" value="KAL3641552.1"/>
    <property type="molecule type" value="Genomic_DNA"/>
</dbReference>
<dbReference type="AlphaFoldDB" id="A0ABD3DKD0"/>
<dbReference type="CDD" id="cd00121">
    <property type="entry name" value="MATH"/>
    <property type="match status" value="1"/>
</dbReference>
<dbReference type="InterPro" id="IPR008974">
    <property type="entry name" value="TRAF-like"/>
</dbReference>
<gene>
    <name evidence="2" type="ORF">CASFOL_012367</name>
</gene>
<evidence type="ECO:0000313" key="2">
    <source>
        <dbReference type="EMBL" id="KAL3641552.1"/>
    </source>
</evidence>
<dbReference type="PANTHER" id="PTHR46162:SF20">
    <property type="entry name" value="UBIQUITIN CARBOXYL-TERMINAL HYDROLASE 7-LIKE ISOFORM X1"/>
    <property type="match status" value="1"/>
</dbReference>
<comment type="caution">
    <text evidence="2">The sequence shown here is derived from an EMBL/GenBank/DDBJ whole genome shotgun (WGS) entry which is preliminary data.</text>
</comment>
<evidence type="ECO:0000313" key="3">
    <source>
        <dbReference type="Proteomes" id="UP001632038"/>
    </source>
</evidence>
<name>A0ABD3DKD0_9LAMI</name>
<evidence type="ECO:0000259" key="1">
    <source>
        <dbReference type="PROSITE" id="PS50144"/>
    </source>
</evidence>
<feature type="domain" description="MATH" evidence="1">
    <location>
        <begin position="13"/>
        <end position="144"/>
    </location>
</feature>
<dbReference type="Gene3D" id="2.60.210.10">
    <property type="entry name" value="Apoptosis, Tumor Necrosis Factor Receptor Associated Protein 2, Chain A"/>
    <property type="match status" value="1"/>
</dbReference>
<keyword evidence="3" id="KW-1185">Reference proteome</keyword>
<protein>
    <recommendedName>
        <fullName evidence="1">MATH domain-containing protein</fullName>
    </recommendedName>
</protein>
<organism evidence="2 3">
    <name type="scientific">Castilleja foliolosa</name>
    <dbReference type="NCBI Taxonomy" id="1961234"/>
    <lineage>
        <taxon>Eukaryota</taxon>
        <taxon>Viridiplantae</taxon>
        <taxon>Streptophyta</taxon>
        <taxon>Embryophyta</taxon>
        <taxon>Tracheophyta</taxon>
        <taxon>Spermatophyta</taxon>
        <taxon>Magnoliopsida</taxon>
        <taxon>eudicotyledons</taxon>
        <taxon>Gunneridae</taxon>
        <taxon>Pentapetalae</taxon>
        <taxon>asterids</taxon>
        <taxon>lamiids</taxon>
        <taxon>Lamiales</taxon>
        <taxon>Orobanchaceae</taxon>
        <taxon>Pedicularideae</taxon>
        <taxon>Castillejinae</taxon>
        <taxon>Castilleja</taxon>
    </lineage>
</organism>
<dbReference type="SUPFAM" id="SSF49599">
    <property type="entry name" value="TRAF domain-like"/>
    <property type="match status" value="1"/>
</dbReference>
<dbReference type="PROSITE" id="PS50144">
    <property type="entry name" value="MATH"/>
    <property type="match status" value="1"/>
</dbReference>
<dbReference type="PANTHER" id="PTHR46162">
    <property type="entry name" value="TRAF-LIKE FAMILY PROTEIN"/>
    <property type="match status" value="1"/>
</dbReference>
<sequence>MAEVEMETRVESPVHFLIKIDSFSIFFKNGIDKFETKEFESGEYKWRLVIYPNGRGKDGEGYVSVYLAMTNTNALTSNLEVNATFSIFLFNHFSGNFCYSLGRARQFHALKQEWGFIKFISKKDFTDPLNGYLVDDKCGFGAEVFVHKTKAVIECLSLKSVDNCWKRVDQF</sequence>
<accession>A0ABD3DKD0</accession>
<dbReference type="InterPro" id="IPR002083">
    <property type="entry name" value="MATH/TRAF_dom"/>
</dbReference>
<dbReference type="Proteomes" id="UP001632038">
    <property type="component" value="Unassembled WGS sequence"/>
</dbReference>
<dbReference type="Pfam" id="PF22486">
    <property type="entry name" value="MATH_2"/>
    <property type="match status" value="1"/>
</dbReference>